<evidence type="ECO:0000259" key="1">
    <source>
        <dbReference type="Pfam" id="PF07734"/>
    </source>
</evidence>
<sequence>MANYSRKRSRQTGSLTRRIVIFKRVLNSNEFTINSNGISTINDLPKDGYDISSSFDGIVCFSGFLNIIVCNLSTTEFRILPHSKTLKLSNLKAPTKKGRFYQPNQQLGIGRDLVTKQYKIVKVFNSVDDPRRARECEIFTLDPNPNASWKVLGVVPYKIDTKATHVYVNGSMYWFTDKKFHGNENEVIVMFDLHMEKFHAIPHPSCCSDPDKPRQAMQLGSLRDSLCLTERIDGKKLNIWIMTCQSKVVTWEKLHYLRLLPIHNEIDLSLRYGIAKHKDGTVLVCGGDGGGFVATRFTESLVPLYGQRLPFRIRIIKRPKLA</sequence>
<dbReference type="InterPro" id="IPR050796">
    <property type="entry name" value="SCF_F-box_component"/>
</dbReference>
<dbReference type="PANTHER" id="PTHR31672:SF13">
    <property type="entry name" value="F-BOX PROTEIN CPR30-LIKE"/>
    <property type="match status" value="1"/>
</dbReference>
<dbReference type="Proteomes" id="UP000187203">
    <property type="component" value="Unassembled WGS sequence"/>
</dbReference>
<dbReference type="EMBL" id="AWUE01015661">
    <property type="protein sequence ID" value="OMO96324.1"/>
    <property type="molecule type" value="Genomic_DNA"/>
</dbReference>
<keyword evidence="3" id="KW-1185">Reference proteome</keyword>
<organism evidence="2 3">
    <name type="scientific">Corchorus olitorius</name>
    <dbReference type="NCBI Taxonomy" id="93759"/>
    <lineage>
        <taxon>Eukaryota</taxon>
        <taxon>Viridiplantae</taxon>
        <taxon>Streptophyta</taxon>
        <taxon>Embryophyta</taxon>
        <taxon>Tracheophyta</taxon>
        <taxon>Spermatophyta</taxon>
        <taxon>Magnoliopsida</taxon>
        <taxon>eudicotyledons</taxon>
        <taxon>Gunneridae</taxon>
        <taxon>Pentapetalae</taxon>
        <taxon>rosids</taxon>
        <taxon>malvids</taxon>
        <taxon>Malvales</taxon>
        <taxon>Malvaceae</taxon>
        <taxon>Grewioideae</taxon>
        <taxon>Apeibeae</taxon>
        <taxon>Corchorus</taxon>
    </lineage>
</organism>
<gene>
    <name evidence="2" type="ORF">COLO4_15338</name>
</gene>
<dbReference type="AlphaFoldDB" id="A0A1R3JNC5"/>
<accession>A0A1R3JNC5</accession>
<dbReference type="PANTHER" id="PTHR31672">
    <property type="entry name" value="BNACNNG10540D PROTEIN"/>
    <property type="match status" value="1"/>
</dbReference>
<dbReference type="NCBIfam" id="TIGR01640">
    <property type="entry name" value="F_box_assoc_1"/>
    <property type="match status" value="1"/>
</dbReference>
<dbReference type="OrthoDB" id="1939031at2759"/>
<dbReference type="InterPro" id="IPR006527">
    <property type="entry name" value="F-box-assoc_dom_typ1"/>
</dbReference>
<reference evidence="3" key="1">
    <citation type="submission" date="2013-09" db="EMBL/GenBank/DDBJ databases">
        <title>Corchorus olitorius genome sequencing.</title>
        <authorList>
            <person name="Alam M."/>
            <person name="Haque M.S."/>
            <person name="Islam M.S."/>
            <person name="Emdad E.M."/>
            <person name="Islam M.M."/>
            <person name="Ahmed B."/>
            <person name="Halim A."/>
            <person name="Hossen Q.M.M."/>
            <person name="Hossain M.Z."/>
            <person name="Ahmed R."/>
            <person name="Khan M.M."/>
            <person name="Islam R."/>
            <person name="Rashid M.M."/>
            <person name="Khan S.A."/>
            <person name="Rahman M.S."/>
            <person name="Alam M."/>
            <person name="Yahiya A.S."/>
            <person name="Khan M.S."/>
            <person name="Azam M.S."/>
            <person name="Haque T."/>
            <person name="Lashkar M.Z.H."/>
            <person name="Akhand A.I."/>
            <person name="Morshed G."/>
            <person name="Roy S."/>
            <person name="Uddin K.S."/>
            <person name="Rabeya T."/>
            <person name="Hossain A.S."/>
            <person name="Chowdhury A."/>
            <person name="Snigdha A.R."/>
            <person name="Mortoza M.S."/>
            <person name="Matin S.A."/>
            <person name="Hoque S.M.E."/>
            <person name="Islam M.K."/>
            <person name="Roy D.K."/>
            <person name="Haider R."/>
            <person name="Moosa M.M."/>
            <person name="Elias S.M."/>
            <person name="Hasan A.M."/>
            <person name="Jahan S."/>
            <person name="Shafiuddin M."/>
            <person name="Mahmood N."/>
            <person name="Shommy N.S."/>
        </authorList>
    </citation>
    <scope>NUCLEOTIDE SEQUENCE [LARGE SCALE GENOMIC DNA]</scope>
    <source>
        <strain evidence="3">cv. O-4</strain>
    </source>
</reference>
<protein>
    <recommendedName>
        <fullName evidence="1">F-box associated beta-propeller type 1 domain-containing protein</fullName>
    </recommendedName>
</protein>
<evidence type="ECO:0000313" key="3">
    <source>
        <dbReference type="Proteomes" id="UP000187203"/>
    </source>
</evidence>
<evidence type="ECO:0000313" key="2">
    <source>
        <dbReference type="EMBL" id="OMO96324.1"/>
    </source>
</evidence>
<proteinExistence type="predicted"/>
<name>A0A1R3JNC5_9ROSI</name>
<comment type="caution">
    <text evidence="2">The sequence shown here is derived from an EMBL/GenBank/DDBJ whole genome shotgun (WGS) entry which is preliminary data.</text>
</comment>
<dbReference type="InterPro" id="IPR017451">
    <property type="entry name" value="F-box-assoc_interact_dom"/>
</dbReference>
<feature type="domain" description="F-box associated beta-propeller type 1" evidence="1">
    <location>
        <begin position="26"/>
        <end position="276"/>
    </location>
</feature>
<dbReference type="Pfam" id="PF07734">
    <property type="entry name" value="FBA_1"/>
    <property type="match status" value="1"/>
</dbReference>